<dbReference type="EMBL" id="CP000697">
    <property type="protein sequence ID" value="ABQ29513.1"/>
    <property type="molecule type" value="Genomic_DNA"/>
</dbReference>
<accession>A5FV81</accession>
<dbReference type="PANTHER" id="PTHR33055:SF3">
    <property type="entry name" value="PUTATIVE TRANSPOSASE FOR IS117-RELATED"/>
    <property type="match status" value="1"/>
</dbReference>
<name>A5FV81_ACICJ</name>
<dbReference type="Proteomes" id="UP000000245">
    <property type="component" value="Chromosome"/>
</dbReference>
<dbReference type="eggNOG" id="COG3547">
    <property type="taxonomic scope" value="Bacteria"/>
</dbReference>
<protein>
    <submittedName>
        <fullName evidence="2">Transposase IS116/IS110/IS902 family protein</fullName>
    </submittedName>
</protein>
<gene>
    <name evidence="2" type="ordered locus">Acry_0285</name>
</gene>
<dbReference type="HOGENOM" id="CLU_1493101_0_0_5"/>
<dbReference type="InterPro" id="IPR047650">
    <property type="entry name" value="Transpos_IS110"/>
</dbReference>
<evidence type="ECO:0000259" key="1">
    <source>
        <dbReference type="Pfam" id="PF02371"/>
    </source>
</evidence>
<reference evidence="2 3" key="1">
    <citation type="submission" date="2007-05" db="EMBL/GenBank/DDBJ databases">
        <title>Complete sequence of chromosome of Acidiphilium cryptum JF-5.</title>
        <authorList>
            <consortium name="US DOE Joint Genome Institute"/>
            <person name="Copeland A."/>
            <person name="Lucas S."/>
            <person name="Lapidus A."/>
            <person name="Barry K."/>
            <person name="Detter J.C."/>
            <person name="Glavina del Rio T."/>
            <person name="Hammon N."/>
            <person name="Israni S."/>
            <person name="Dalin E."/>
            <person name="Tice H."/>
            <person name="Pitluck S."/>
            <person name="Sims D."/>
            <person name="Brettin T."/>
            <person name="Bruce D."/>
            <person name="Han C."/>
            <person name="Schmutz J."/>
            <person name="Larimer F."/>
            <person name="Land M."/>
            <person name="Hauser L."/>
            <person name="Kyrpides N."/>
            <person name="Kim E."/>
            <person name="Magnuson T."/>
            <person name="Richardson P."/>
        </authorList>
    </citation>
    <scope>NUCLEOTIDE SEQUENCE [LARGE SCALE GENOMIC DNA]</scope>
    <source>
        <strain evidence="2 3">JF-5</strain>
    </source>
</reference>
<dbReference type="KEGG" id="acr:Acry_0285"/>
<sequence>MNANPGVTERLNLVNRQIKTVLQRIDGLVEQLAGPETEPGQDTEQRDAAILRSLPGVGRIVLATLLAEAHQALQARDYQALRTLTGVAPVMKRSGRSCRVEMRQACSGRPRTVVYHWARVATQHDARSRSRYAALRGRGHSHGPALRTVADRLLGIACVMLTNRTMFDPEKMPTDRPKSA</sequence>
<dbReference type="Pfam" id="PF02371">
    <property type="entry name" value="Transposase_20"/>
    <property type="match status" value="1"/>
</dbReference>
<evidence type="ECO:0000313" key="3">
    <source>
        <dbReference type="Proteomes" id="UP000000245"/>
    </source>
</evidence>
<organism evidence="2 3">
    <name type="scientific">Acidiphilium cryptum (strain JF-5)</name>
    <dbReference type="NCBI Taxonomy" id="349163"/>
    <lineage>
        <taxon>Bacteria</taxon>
        <taxon>Pseudomonadati</taxon>
        <taxon>Pseudomonadota</taxon>
        <taxon>Alphaproteobacteria</taxon>
        <taxon>Acetobacterales</taxon>
        <taxon>Acidocellaceae</taxon>
        <taxon>Acidiphilium</taxon>
    </lineage>
</organism>
<dbReference type="RefSeq" id="WP_011941414.1">
    <property type="nucleotide sequence ID" value="NC_009484.1"/>
</dbReference>
<dbReference type="GO" id="GO:0003677">
    <property type="term" value="F:DNA binding"/>
    <property type="evidence" value="ECO:0007669"/>
    <property type="project" value="InterPro"/>
</dbReference>
<dbReference type="AlphaFoldDB" id="A5FV81"/>
<feature type="domain" description="Transposase IS116/IS110/IS902 C-terminal" evidence="1">
    <location>
        <begin position="49"/>
        <end position="132"/>
    </location>
</feature>
<evidence type="ECO:0000313" key="2">
    <source>
        <dbReference type="EMBL" id="ABQ29513.1"/>
    </source>
</evidence>
<proteinExistence type="predicted"/>
<dbReference type="GO" id="GO:0006313">
    <property type="term" value="P:DNA transposition"/>
    <property type="evidence" value="ECO:0007669"/>
    <property type="project" value="InterPro"/>
</dbReference>
<keyword evidence="3" id="KW-1185">Reference proteome</keyword>
<dbReference type="GO" id="GO:0004803">
    <property type="term" value="F:transposase activity"/>
    <property type="evidence" value="ECO:0007669"/>
    <property type="project" value="InterPro"/>
</dbReference>
<dbReference type="PANTHER" id="PTHR33055">
    <property type="entry name" value="TRANSPOSASE FOR INSERTION SEQUENCE ELEMENT IS1111A"/>
    <property type="match status" value="1"/>
</dbReference>
<dbReference type="InterPro" id="IPR003346">
    <property type="entry name" value="Transposase_20"/>
</dbReference>